<dbReference type="eggNOG" id="KOG1198">
    <property type="taxonomic scope" value="Eukaryota"/>
</dbReference>
<dbReference type="InterPro" id="IPR052711">
    <property type="entry name" value="Zinc_ADH-like"/>
</dbReference>
<dbReference type="Proteomes" id="UP000014071">
    <property type="component" value="Unassembled WGS sequence"/>
</dbReference>
<dbReference type="GeneID" id="24105567"/>
<dbReference type="OrthoDB" id="9930022at2759"/>
<dbReference type="Pfam" id="PF00107">
    <property type="entry name" value="ADH_zinc_N"/>
    <property type="match status" value="1"/>
</dbReference>
<organism evidence="2 3">
    <name type="scientific">Pseudozyma hubeiensis (strain SY62)</name>
    <name type="common">Yeast</name>
    <dbReference type="NCBI Taxonomy" id="1305764"/>
    <lineage>
        <taxon>Eukaryota</taxon>
        <taxon>Fungi</taxon>
        <taxon>Dikarya</taxon>
        <taxon>Basidiomycota</taxon>
        <taxon>Ustilaginomycotina</taxon>
        <taxon>Ustilaginomycetes</taxon>
        <taxon>Ustilaginales</taxon>
        <taxon>Ustilaginaceae</taxon>
        <taxon>Pseudozyma</taxon>
    </lineage>
</organism>
<keyword evidence="3" id="KW-1185">Reference proteome</keyword>
<gene>
    <name evidence="2" type="ORF">PHSY_000256</name>
</gene>
<dbReference type="PANTHER" id="PTHR45033">
    <property type="match status" value="1"/>
</dbReference>
<protein>
    <submittedName>
        <fullName evidence="2">Zinc-type alcohol dehydrogenase-like protein</fullName>
    </submittedName>
</protein>
<evidence type="ECO:0000313" key="3">
    <source>
        <dbReference type="Proteomes" id="UP000014071"/>
    </source>
</evidence>
<evidence type="ECO:0000313" key="2">
    <source>
        <dbReference type="EMBL" id="GAC92701.1"/>
    </source>
</evidence>
<name>R9NW62_PSEHS</name>
<dbReference type="CDD" id="cd08276">
    <property type="entry name" value="MDR7"/>
    <property type="match status" value="1"/>
</dbReference>
<reference evidence="3" key="1">
    <citation type="journal article" date="2013" name="Genome Announc.">
        <title>Draft genome sequence of the basidiomycetous yeast-like fungus Pseudozyma hubeiensis SY62, which produces an abundant amount of the biosurfactant mannosylerythritol lipids.</title>
        <authorList>
            <person name="Konishi M."/>
            <person name="Hatada Y."/>
            <person name="Horiuchi J."/>
        </authorList>
    </citation>
    <scope>NUCLEOTIDE SEQUENCE [LARGE SCALE GENOMIC DNA]</scope>
    <source>
        <strain evidence="3">SY62</strain>
    </source>
</reference>
<dbReference type="Pfam" id="PF08240">
    <property type="entry name" value="ADH_N"/>
    <property type="match status" value="1"/>
</dbReference>
<dbReference type="InterPro" id="IPR013149">
    <property type="entry name" value="ADH-like_C"/>
</dbReference>
<dbReference type="InterPro" id="IPR011032">
    <property type="entry name" value="GroES-like_sf"/>
</dbReference>
<dbReference type="SUPFAM" id="SSF50129">
    <property type="entry name" value="GroES-like"/>
    <property type="match status" value="1"/>
</dbReference>
<accession>R9NW62</accession>
<dbReference type="InterPro" id="IPR013154">
    <property type="entry name" value="ADH-like_N"/>
</dbReference>
<dbReference type="GO" id="GO:0016491">
    <property type="term" value="F:oxidoreductase activity"/>
    <property type="evidence" value="ECO:0007669"/>
    <property type="project" value="InterPro"/>
</dbReference>
<evidence type="ECO:0000259" key="1">
    <source>
        <dbReference type="SMART" id="SM00829"/>
    </source>
</evidence>
<dbReference type="InterPro" id="IPR036291">
    <property type="entry name" value="NAD(P)-bd_dom_sf"/>
</dbReference>
<dbReference type="Gene3D" id="3.40.50.720">
    <property type="entry name" value="NAD(P)-binding Rossmann-like Domain"/>
    <property type="match status" value="1"/>
</dbReference>
<dbReference type="STRING" id="1305764.R9NW62"/>
<dbReference type="InterPro" id="IPR020843">
    <property type="entry name" value="ER"/>
</dbReference>
<dbReference type="Gene3D" id="3.90.180.10">
    <property type="entry name" value="Medium-chain alcohol dehydrogenases, catalytic domain"/>
    <property type="match status" value="1"/>
</dbReference>
<proteinExistence type="predicted"/>
<dbReference type="RefSeq" id="XP_012186288.1">
    <property type="nucleotide sequence ID" value="XM_012330898.1"/>
</dbReference>
<feature type="domain" description="Enoyl reductase (ER)" evidence="1">
    <location>
        <begin position="76"/>
        <end position="398"/>
    </location>
</feature>
<dbReference type="AlphaFoldDB" id="R9NW62"/>
<dbReference type="SMART" id="SM00829">
    <property type="entry name" value="PKS_ER"/>
    <property type="match status" value="1"/>
</dbReference>
<dbReference type="EMBL" id="DF238767">
    <property type="protein sequence ID" value="GAC92701.1"/>
    <property type="molecule type" value="Genomic_DNA"/>
</dbReference>
<dbReference type="PANTHER" id="PTHR45033:SF2">
    <property type="entry name" value="ZINC-TYPE ALCOHOL DEHYDROGENASE-LIKE PROTEIN C1773.06C"/>
    <property type="match status" value="1"/>
</dbReference>
<dbReference type="SUPFAM" id="SSF51735">
    <property type="entry name" value="NAD(P)-binding Rossmann-fold domains"/>
    <property type="match status" value="1"/>
</dbReference>
<dbReference type="HOGENOM" id="CLU_026673_3_4_1"/>
<sequence length="401" mass="43729">MSPDRLSLEARHAQPQSPCFGGLLHYGNAQRTRRKIGLSSKTNIDEASAAEIRLNTERRVQVIQWTWSVSSQHDKSRFMRLRYIRAKVHAVSLNFRDLIISKNQYPLDLKQSELIPVSDGAGEVVSVGSKVTKWKKGDRVAGIFTQEHQHGSTPSKDEAKTALGGSRDGMLAQYVALPHTGIVRIPSHLSFEEAATLPCAALTAYNALYGIPTEQLRAGDTVVAQGTGGVSVFALQLAVAAGAKVVITSSSDDKLKKALSLVPESQRHLVTTVNYKTNPDWDKVALDVTQGKGVDHVVEVGGPGTLEKSFNSIKRGGVISTIGLVAQGEAPNVAYHALLTGAYFKGVLVGSREQFEHMNQIFEDHKIKPLVDKVFPFEQAEEAYAYQWSQAHVGKVVIKVQ</sequence>